<evidence type="ECO:0000313" key="3">
    <source>
        <dbReference type="EMBL" id="SCB34430.1"/>
    </source>
</evidence>
<sequence length="105" mass="12082">MSHSPSLVPQITTDRDVYLVLDDFGRRLGRAWCETAEEDANRATLLRHLAEGQYLHPARIVAFNTAEGWSRDATAEIADELRRRFVELEETDPSLLEFLERAARR</sequence>
<dbReference type="AlphaFoldDB" id="A0A0R3C4V8"/>
<evidence type="ECO:0000313" key="1">
    <source>
        <dbReference type="EMBL" id="KRP92623.1"/>
    </source>
</evidence>
<dbReference type="EMBL" id="JBGBZN010000002">
    <property type="protein sequence ID" value="MEY9475012.1"/>
    <property type="molecule type" value="Genomic_DNA"/>
</dbReference>
<proteinExistence type="predicted"/>
<evidence type="ECO:0000313" key="5">
    <source>
        <dbReference type="Proteomes" id="UP000183174"/>
    </source>
</evidence>
<dbReference type="EMBL" id="FMAE01000005">
    <property type="protein sequence ID" value="SCB34430.1"/>
    <property type="molecule type" value="Genomic_DNA"/>
</dbReference>
<dbReference type="EMBL" id="LJYF01000031">
    <property type="protein sequence ID" value="KRP92623.1"/>
    <property type="molecule type" value="Genomic_DNA"/>
</dbReference>
<accession>A0A0R3C4V8</accession>
<gene>
    <name evidence="2" type="ORF">ABH992_007411</name>
    <name evidence="1" type="ORF">AOQ72_31300</name>
    <name evidence="3" type="ORF">GA0061099_1005177</name>
</gene>
<name>A0A0R3C4V8_9BRAD</name>
<evidence type="ECO:0000313" key="6">
    <source>
        <dbReference type="Proteomes" id="UP001565474"/>
    </source>
</evidence>
<protein>
    <submittedName>
        <fullName evidence="1">Uncharacterized protein</fullName>
    </submittedName>
</protein>
<dbReference type="Proteomes" id="UP000183174">
    <property type="component" value="Unassembled WGS sequence"/>
</dbReference>
<dbReference type="Proteomes" id="UP000051380">
    <property type="component" value="Unassembled WGS sequence"/>
</dbReference>
<evidence type="ECO:0000313" key="4">
    <source>
        <dbReference type="Proteomes" id="UP000051380"/>
    </source>
</evidence>
<reference evidence="3 5" key="2">
    <citation type="submission" date="2016-08" db="EMBL/GenBank/DDBJ databases">
        <authorList>
            <person name="Seilhamer J.J."/>
        </authorList>
    </citation>
    <scope>NUCLEOTIDE SEQUENCE [LARGE SCALE GENOMIC DNA]</scope>
    <source>
        <strain evidence="3 5">CCBAU 10071</strain>
    </source>
</reference>
<organism evidence="1 4">
    <name type="scientific">Bradyrhizobium yuanmingense</name>
    <dbReference type="NCBI Taxonomy" id="108015"/>
    <lineage>
        <taxon>Bacteria</taxon>
        <taxon>Pseudomonadati</taxon>
        <taxon>Pseudomonadota</taxon>
        <taxon>Alphaproteobacteria</taxon>
        <taxon>Hyphomicrobiales</taxon>
        <taxon>Nitrobacteraceae</taxon>
        <taxon>Bradyrhizobium</taxon>
    </lineage>
</organism>
<reference evidence="1 4" key="1">
    <citation type="submission" date="2015-09" db="EMBL/GenBank/DDBJ databases">
        <title>Draft Genome Sequence of the Strain BR 3267 (Bradyrhizobium yuanmingense) recommended as inoculant for cowpea in Brazil.</title>
        <authorList>
            <person name="Simoes-Araujo J.L."/>
            <person name="Zilli J.E."/>
        </authorList>
    </citation>
    <scope>NUCLEOTIDE SEQUENCE [LARGE SCALE GENOMIC DNA]</scope>
    <source>
        <strain evidence="1 4">BR3267</strain>
    </source>
</reference>
<reference evidence="2 6" key="3">
    <citation type="submission" date="2024-07" db="EMBL/GenBank/DDBJ databases">
        <title>Genomic Encyclopedia of Type Strains, Phase V (KMG-V): Genome sequencing to study the core and pangenomes of soil and plant-associated prokaryotes.</title>
        <authorList>
            <person name="Whitman W."/>
        </authorList>
    </citation>
    <scope>NUCLEOTIDE SEQUENCE [LARGE SCALE GENOMIC DNA]</scope>
    <source>
        <strain evidence="2 6">USDA 222</strain>
    </source>
</reference>
<evidence type="ECO:0000313" key="2">
    <source>
        <dbReference type="EMBL" id="MEY9475012.1"/>
    </source>
</evidence>
<keyword evidence="6" id="KW-1185">Reference proteome</keyword>
<dbReference type="Proteomes" id="UP001565474">
    <property type="component" value="Unassembled WGS sequence"/>
</dbReference>
<dbReference type="OrthoDB" id="8248633at2"/>
<dbReference type="RefSeq" id="WP_036028058.1">
    <property type="nucleotide sequence ID" value="NZ_JARFMJ010000002.1"/>
</dbReference>